<dbReference type="EMBL" id="LATX01001436">
    <property type="protein sequence ID" value="KTB41709.1"/>
    <property type="molecule type" value="Genomic_DNA"/>
</dbReference>
<protein>
    <submittedName>
        <fullName evidence="1">Uncharacterized protein</fullName>
    </submittedName>
</protein>
<evidence type="ECO:0000313" key="2">
    <source>
        <dbReference type="Proteomes" id="UP000054988"/>
    </source>
</evidence>
<reference evidence="1 2" key="1">
    <citation type="submission" date="2015-12" db="EMBL/GenBank/DDBJ databases">
        <title>Draft genome sequence of Moniliophthora roreri, the causal agent of frosty pod rot of cacao.</title>
        <authorList>
            <person name="Aime M.C."/>
            <person name="Diaz-Valderrama J.R."/>
            <person name="Kijpornyongpan T."/>
            <person name="Phillips-Mora W."/>
        </authorList>
    </citation>
    <scope>NUCLEOTIDE SEQUENCE [LARGE SCALE GENOMIC DNA]</scope>
    <source>
        <strain evidence="1 2">MCA 2952</strain>
    </source>
</reference>
<accession>A0A0W0FZF4</accession>
<organism evidence="1 2">
    <name type="scientific">Moniliophthora roreri</name>
    <name type="common">Frosty pod rot fungus</name>
    <name type="synonym">Monilia roreri</name>
    <dbReference type="NCBI Taxonomy" id="221103"/>
    <lineage>
        <taxon>Eukaryota</taxon>
        <taxon>Fungi</taxon>
        <taxon>Dikarya</taxon>
        <taxon>Basidiomycota</taxon>
        <taxon>Agaricomycotina</taxon>
        <taxon>Agaricomycetes</taxon>
        <taxon>Agaricomycetidae</taxon>
        <taxon>Agaricales</taxon>
        <taxon>Marasmiineae</taxon>
        <taxon>Marasmiaceae</taxon>
        <taxon>Moniliophthora</taxon>
    </lineage>
</organism>
<dbReference type="Proteomes" id="UP000054988">
    <property type="component" value="Unassembled WGS sequence"/>
</dbReference>
<proteinExistence type="predicted"/>
<name>A0A0W0FZF4_MONRR</name>
<evidence type="ECO:0000313" key="1">
    <source>
        <dbReference type="EMBL" id="KTB41709.1"/>
    </source>
</evidence>
<sequence>MEIIPIYWIFLLRGHN</sequence>
<comment type="caution">
    <text evidence="1">The sequence shown here is derived from an EMBL/GenBank/DDBJ whole genome shotgun (WGS) entry which is preliminary data.</text>
</comment>
<gene>
    <name evidence="1" type="ORF">WG66_5713</name>
</gene>
<dbReference type="AlphaFoldDB" id="A0A0W0FZF4"/>